<gene>
    <name evidence="2" type="ORF">N0V89_011815</name>
</gene>
<accession>A0A9W8XAF4</accession>
<protein>
    <submittedName>
        <fullName evidence="2">Uncharacterized protein</fullName>
    </submittedName>
</protein>
<proteinExistence type="predicted"/>
<dbReference type="EMBL" id="JAPEUX010000009">
    <property type="protein sequence ID" value="KAJ4345680.1"/>
    <property type="molecule type" value="Genomic_DNA"/>
</dbReference>
<dbReference type="AlphaFoldDB" id="A0A9W8XAF4"/>
<sequence length="284" mass="31235">MAQPNGRSALARALPGAAIRVLGPLGMMHGAFYLIIPENLERVIVVFAQGSVNTVGKVMRTIASNAFDMGWDTLHDPRVQQIVTNATRQLVLASMNAPAFLNWVTSLGIETAFDTTRTAWRYYASTPRSIYFLLLGDPEEADSEGGIEELGPTSEESDRQMVLYRNPSDRNVASPTPVDGKRNRDEEGEANVYQVQRPRIDREGGNGFGEDDHGEENEMGSESKMGPDGTLAFKCTGVTNQGLPCRRWSKHASGDPPTYHCCRKHQEQWINRRELPMGVGGGAL</sequence>
<comment type="caution">
    <text evidence="2">The sequence shown here is derived from an EMBL/GenBank/DDBJ whole genome shotgun (WGS) entry which is preliminary data.</text>
</comment>
<reference evidence="2" key="1">
    <citation type="submission" date="2022-10" db="EMBL/GenBank/DDBJ databases">
        <title>Tapping the CABI collections for fungal endophytes: first genome assemblies for Collariella, Neodidymelliopsis, Ascochyta clinopodiicola, Didymella pomorum, Didymosphaeria variabile, Neocosmospora piperis and Neocucurbitaria cava.</title>
        <authorList>
            <person name="Hill R."/>
        </authorList>
    </citation>
    <scope>NUCLEOTIDE SEQUENCE</scope>
    <source>
        <strain evidence="2">IMI 356815</strain>
    </source>
</reference>
<dbReference type="RefSeq" id="XP_056065844.1">
    <property type="nucleotide sequence ID" value="XM_056220541.1"/>
</dbReference>
<evidence type="ECO:0000313" key="3">
    <source>
        <dbReference type="Proteomes" id="UP001140513"/>
    </source>
</evidence>
<feature type="region of interest" description="Disordered" evidence="1">
    <location>
        <begin position="165"/>
        <end position="225"/>
    </location>
</feature>
<dbReference type="GeneID" id="80915345"/>
<name>A0A9W8XAF4_9PLEO</name>
<evidence type="ECO:0000256" key="1">
    <source>
        <dbReference type="SAM" id="MobiDB-lite"/>
    </source>
</evidence>
<organism evidence="2 3">
    <name type="scientific">Didymosphaeria variabile</name>
    <dbReference type="NCBI Taxonomy" id="1932322"/>
    <lineage>
        <taxon>Eukaryota</taxon>
        <taxon>Fungi</taxon>
        <taxon>Dikarya</taxon>
        <taxon>Ascomycota</taxon>
        <taxon>Pezizomycotina</taxon>
        <taxon>Dothideomycetes</taxon>
        <taxon>Pleosporomycetidae</taxon>
        <taxon>Pleosporales</taxon>
        <taxon>Massarineae</taxon>
        <taxon>Didymosphaeriaceae</taxon>
        <taxon>Didymosphaeria</taxon>
    </lineage>
</organism>
<keyword evidence="3" id="KW-1185">Reference proteome</keyword>
<evidence type="ECO:0000313" key="2">
    <source>
        <dbReference type="EMBL" id="KAJ4345680.1"/>
    </source>
</evidence>
<dbReference type="Proteomes" id="UP001140513">
    <property type="component" value="Unassembled WGS sequence"/>
</dbReference>